<reference evidence="1 2" key="1">
    <citation type="journal article" date="2013" name="Genome Announc.">
        <title>Genome Sequence of Naphthalene-Degrading Soil Bacterium Pseudomonas putida CSV86.</title>
        <authorList>
            <person name="Phale P.S."/>
            <person name="Paliwal V."/>
            <person name="Raju S.C."/>
            <person name="Modak A."/>
            <person name="Purohit H.J."/>
        </authorList>
    </citation>
    <scope>NUCLEOTIDE SEQUENCE [LARGE SCALE GENOMIC DNA]</scope>
    <source>
        <strain evidence="1 2">CSV86</strain>
    </source>
</reference>
<name>L1M4J3_9PSED</name>
<dbReference type="OrthoDB" id="8611426at2"/>
<evidence type="ECO:0000313" key="1">
    <source>
        <dbReference type="EMBL" id="NNJ16378.1"/>
    </source>
</evidence>
<evidence type="ECO:0000313" key="2">
    <source>
        <dbReference type="Proteomes" id="UP000010448"/>
    </source>
</evidence>
<dbReference type="AlphaFoldDB" id="L1M4J3"/>
<comment type="caution">
    <text evidence="1">The sequence shown here is derived from an EMBL/GenBank/DDBJ whole genome shotgun (WGS) entry which is preliminary data.</text>
</comment>
<dbReference type="Proteomes" id="UP000010448">
    <property type="component" value="Unassembled WGS sequence"/>
</dbReference>
<accession>L1M4J3</accession>
<proteinExistence type="predicted"/>
<organism evidence="1 2">
    <name type="scientific">Pseudomonas bharatica CSV86</name>
    <dbReference type="NCBI Taxonomy" id="1005395"/>
    <lineage>
        <taxon>Bacteria</taxon>
        <taxon>Pseudomonadati</taxon>
        <taxon>Pseudomonadota</taxon>
        <taxon>Gammaproteobacteria</taxon>
        <taxon>Pseudomonadales</taxon>
        <taxon>Pseudomonadaceae</taxon>
        <taxon>Pseudomonas</taxon>
        <taxon>Pseudomonas bharatica</taxon>
    </lineage>
</organism>
<protein>
    <submittedName>
        <fullName evidence="1">Uncharacterized protein</fullName>
    </submittedName>
</protein>
<keyword evidence="2" id="KW-1185">Reference proteome</keyword>
<gene>
    <name evidence="1" type="ORF">CSV86_014710</name>
</gene>
<dbReference type="EMBL" id="AMWJ02000002">
    <property type="protein sequence ID" value="NNJ16378.1"/>
    <property type="molecule type" value="Genomic_DNA"/>
</dbReference>
<sequence length="260" mass="28234">MTQEQVAQLALAICATAETLGYTLSADAAELMADDLAEFPAHTVAAALKACRVELTGKLTTGAIMQRIHAADGRPGKDEAWAIALSASDEFDTVLLTPEIRQAMAASDPVLQVGDKIGARMAFMSAYERLCTFARAEAKPVKWEVSLGYDQARRVTAIEGAVRAKLISQESANKHLADLRIAPVTVDGQAIAGLITGQVSTHASEKTKAKLAEVRSIIVESKIRKDRQKRKEAQRRRVEIYLRKRKAREAIEAQGLKVTP</sequence>